<dbReference type="InParanoid" id="A0A0Q3PM60"/>
<proteinExistence type="predicted"/>
<sequence length="71" mass="7836">MHMSVEVTVTNTTVVQFASQISGTLALHDVTYCGTQQIDESSARCLKLHRIKLLVATNPCKMFGCFQHSAH</sequence>
<dbReference type="EMBL" id="CM000883">
    <property type="protein sequence ID" value="KQJ90513.1"/>
    <property type="molecule type" value="Genomic_DNA"/>
</dbReference>
<reference evidence="2" key="3">
    <citation type="submission" date="2018-08" db="UniProtKB">
        <authorList>
            <consortium name="EnsemblPlants"/>
        </authorList>
    </citation>
    <scope>IDENTIFICATION</scope>
    <source>
        <strain evidence="2">cv. Bd21</strain>
    </source>
</reference>
<dbReference type="Proteomes" id="UP000008810">
    <property type="component" value="Chromosome 4"/>
</dbReference>
<protein>
    <submittedName>
        <fullName evidence="1 2">Uncharacterized protein</fullName>
    </submittedName>
</protein>
<evidence type="ECO:0000313" key="3">
    <source>
        <dbReference type="Proteomes" id="UP000008810"/>
    </source>
</evidence>
<dbReference type="Gramene" id="KQJ90513">
    <property type="protein sequence ID" value="KQJ90513"/>
    <property type="gene ID" value="BRADI_4g32135v3"/>
</dbReference>
<name>A0A0Q3PM60_BRADI</name>
<reference evidence="1" key="2">
    <citation type="submission" date="2017-06" db="EMBL/GenBank/DDBJ databases">
        <title>WGS assembly of Brachypodium distachyon.</title>
        <authorList>
            <consortium name="The International Brachypodium Initiative"/>
            <person name="Lucas S."/>
            <person name="Harmon-Smith M."/>
            <person name="Lail K."/>
            <person name="Tice H."/>
            <person name="Grimwood J."/>
            <person name="Bruce D."/>
            <person name="Barry K."/>
            <person name="Shu S."/>
            <person name="Lindquist E."/>
            <person name="Wang M."/>
            <person name="Pitluck S."/>
            <person name="Vogel J.P."/>
            <person name="Garvin D.F."/>
            <person name="Mockler T.C."/>
            <person name="Schmutz J."/>
            <person name="Rokhsar D."/>
            <person name="Bevan M.W."/>
        </authorList>
    </citation>
    <scope>NUCLEOTIDE SEQUENCE</scope>
    <source>
        <strain evidence="1">Bd21</strain>
    </source>
</reference>
<organism evidence="1">
    <name type="scientific">Brachypodium distachyon</name>
    <name type="common">Purple false brome</name>
    <name type="synonym">Trachynia distachya</name>
    <dbReference type="NCBI Taxonomy" id="15368"/>
    <lineage>
        <taxon>Eukaryota</taxon>
        <taxon>Viridiplantae</taxon>
        <taxon>Streptophyta</taxon>
        <taxon>Embryophyta</taxon>
        <taxon>Tracheophyta</taxon>
        <taxon>Spermatophyta</taxon>
        <taxon>Magnoliopsida</taxon>
        <taxon>Liliopsida</taxon>
        <taxon>Poales</taxon>
        <taxon>Poaceae</taxon>
        <taxon>BOP clade</taxon>
        <taxon>Pooideae</taxon>
        <taxon>Stipodae</taxon>
        <taxon>Brachypodieae</taxon>
        <taxon>Brachypodium</taxon>
    </lineage>
</organism>
<dbReference type="AlphaFoldDB" id="A0A0Q3PM60"/>
<evidence type="ECO:0000313" key="1">
    <source>
        <dbReference type="EMBL" id="KQJ90513.1"/>
    </source>
</evidence>
<gene>
    <name evidence="1" type="ORF">BRADI_4g32135v3</name>
</gene>
<evidence type="ECO:0000313" key="2">
    <source>
        <dbReference type="EnsemblPlants" id="KQJ90513"/>
    </source>
</evidence>
<reference evidence="1 2" key="1">
    <citation type="journal article" date="2010" name="Nature">
        <title>Genome sequencing and analysis of the model grass Brachypodium distachyon.</title>
        <authorList>
            <consortium name="International Brachypodium Initiative"/>
        </authorList>
    </citation>
    <scope>NUCLEOTIDE SEQUENCE [LARGE SCALE GENOMIC DNA]</scope>
    <source>
        <strain evidence="1 2">Bd21</strain>
    </source>
</reference>
<keyword evidence="3" id="KW-1185">Reference proteome</keyword>
<accession>A0A0Q3PM60</accession>
<dbReference type="EnsemblPlants" id="KQJ90513">
    <property type="protein sequence ID" value="KQJ90513"/>
    <property type="gene ID" value="BRADI_4g32135v3"/>
</dbReference>